<comment type="similarity">
    <text evidence="5">Belongs to the bacterial solute-binding protein PotD/PotF family.</text>
</comment>
<dbReference type="Pfam" id="PF13416">
    <property type="entry name" value="SBP_bac_8"/>
    <property type="match status" value="1"/>
</dbReference>
<dbReference type="InterPro" id="IPR006059">
    <property type="entry name" value="SBP"/>
</dbReference>
<evidence type="ECO:0000256" key="1">
    <source>
        <dbReference type="ARBA" id="ARBA00004418"/>
    </source>
</evidence>
<dbReference type="Gene3D" id="3.40.190.10">
    <property type="entry name" value="Periplasmic binding protein-like II"/>
    <property type="match status" value="2"/>
</dbReference>
<dbReference type="PANTHER" id="PTHR30222">
    <property type="entry name" value="SPERMIDINE/PUTRESCINE-BINDING PERIPLASMIC PROTEIN"/>
    <property type="match status" value="1"/>
</dbReference>
<feature type="signal peptide" evidence="6">
    <location>
        <begin position="1"/>
        <end position="31"/>
    </location>
</feature>
<proteinExistence type="inferred from homology"/>
<sequence length="373" mass="40983">MRPAAAAPRSAILGVLAAVLAVLAPVPSAVAQDRVVNVYNWSDYIAPDVVEAFSRETGIKVRYDTFDSNDTLETKLLAGRSGYDVVVPSAFFLERQIKAGVFLPLDTAKLPNLKNVWPEIATRVATHDPGNRYSVNYLWGTVGIGYNVAKAREILGPDARIDSWDVVFKPENLQKFKACGVHMLDSADDIMPAALHWLGLDPNSTDPKDLERAAEVLAKIRPSVRKFHSSEYLNALAGGEICLVVGFSGDIMQSRKRAAEAKTGIEIGYAIPKEGAQMFFDQLAIPKDAEHVAEAHAFIDYLLRPDVAARTSSALSYANGNLASQPLIDKAVLEDRTIYPDPATMARLYTNKARDARTTRLMNRLWTRIKTGR</sequence>
<accession>A0ABT5JBW0</accession>
<evidence type="ECO:0000256" key="5">
    <source>
        <dbReference type="PIRNR" id="PIRNR019574"/>
    </source>
</evidence>
<dbReference type="RefSeq" id="WP_272778014.1">
    <property type="nucleotide sequence ID" value="NZ_JAQQLI010000024.1"/>
</dbReference>
<name>A0ABT5JBW0_RHOTP</name>
<evidence type="ECO:0000313" key="8">
    <source>
        <dbReference type="Proteomes" id="UP001165652"/>
    </source>
</evidence>
<comment type="subcellular location">
    <subcellularLocation>
        <location evidence="1 5">Periplasm</location>
    </subcellularLocation>
</comment>
<evidence type="ECO:0000256" key="4">
    <source>
        <dbReference type="ARBA" id="ARBA00022764"/>
    </source>
</evidence>
<evidence type="ECO:0000256" key="2">
    <source>
        <dbReference type="ARBA" id="ARBA00022448"/>
    </source>
</evidence>
<comment type="caution">
    <text evidence="7">The sequence shown here is derived from an EMBL/GenBank/DDBJ whole genome shotgun (WGS) entry which is preliminary data.</text>
</comment>
<dbReference type="CDD" id="cd13659">
    <property type="entry name" value="PBP2_PotF"/>
    <property type="match status" value="1"/>
</dbReference>
<reference evidence="7" key="1">
    <citation type="journal article" date="2023" name="Microbiol Resour">
        <title>Genome Sequences of Rhodoplanes serenus and Two Thermotolerant Strains, Rhodoplanes tepidamans and 'Rhodoplanes cryptolactis,' Further Refine the Genus.</title>
        <authorList>
            <person name="Rayyan A.A."/>
            <person name="Kyndt J.A."/>
        </authorList>
    </citation>
    <scope>NUCLEOTIDE SEQUENCE</scope>
    <source>
        <strain evidence="7">DSM 9987</strain>
    </source>
</reference>
<evidence type="ECO:0000256" key="3">
    <source>
        <dbReference type="ARBA" id="ARBA00022729"/>
    </source>
</evidence>
<organism evidence="7 8">
    <name type="scientific">Rhodoplanes tepidamans</name>
    <name type="common">Rhodoplanes cryptolactis</name>
    <dbReference type="NCBI Taxonomy" id="200616"/>
    <lineage>
        <taxon>Bacteria</taxon>
        <taxon>Pseudomonadati</taxon>
        <taxon>Pseudomonadota</taxon>
        <taxon>Alphaproteobacteria</taxon>
        <taxon>Hyphomicrobiales</taxon>
        <taxon>Nitrobacteraceae</taxon>
        <taxon>Rhodoplanes</taxon>
    </lineage>
</organism>
<keyword evidence="3 6" id="KW-0732">Signal</keyword>
<dbReference type="SUPFAM" id="SSF53850">
    <property type="entry name" value="Periplasmic binding protein-like II"/>
    <property type="match status" value="1"/>
</dbReference>
<keyword evidence="4 5" id="KW-0574">Periplasm</keyword>
<comment type="function">
    <text evidence="5">Required for the activity of the bacterial periplasmic transport system of putrescine.</text>
</comment>
<dbReference type="PRINTS" id="PR00909">
    <property type="entry name" value="SPERMDNBNDNG"/>
</dbReference>
<evidence type="ECO:0000256" key="6">
    <source>
        <dbReference type="SAM" id="SignalP"/>
    </source>
</evidence>
<keyword evidence="8" id="KW-1185">Reference proteome</keyword>
<dbReference type="InterPro" id="IPR001188">
    <property type="entry name" value="Sperm_putr-bd"/>
</dbReference>
<evidence type="ECO:0000313" key="7">
    <source>
        <dbReference type="EMBL" id="MDC7787171.1"/>
    </source>
</evidence>
<dbReference type="EMBL" id="JAQQLI010000024">
    <property type="protein sequence ID" value="MDC7787171.1"/>
    <property type="molecule type" value="Genomic_DNA"/>
</dbReference>
<keyword evidence="2 5" id="KW-0813">Transport</keyword>
<dbReference type="Proteomes" id="UP001165652">
    <property type="component" value="Unassembled WGS sequence"/>
</dbReference>
<feature type="chain" id="PRO_5045957964" description="Putrescine-binding periplasmic protein" evidence="6">
    <location>
        <begin position="32"/>
        <end position="373"/>
    </location>
</feature>
<reference evidence="7" key="2">
    <citation type="submission" date="2023-02" db="EMBL/GenBank/DDBJ databases">
        <authorList>
            <person name="Rayyan A."/>
            <person name="Meyer T."/>
            <person name="Kyndt J.A."/>
        </authorList>
    </citation>
    <scope>NUCLEOTIDE SEQUENCE</scope>
    <source>
        <strain evidence="7">DSM 9987</strain>
    </source>
</reference>
<gene>
    <name evidence="7" type="ORF">PQJ73_15880</name>
</gene>
<dbReference type="PIRSF" id="PIRSF019574">
    <property type="entry name" value="Periplasmic_polyamine_BP"/>
    <property type="match status" value="1"/>
</dbReference>
<dbReference type="PANTHER" id="PTHR30222:SF12">
    <property type="entry name" value="NORSPERMIDINE SENSOR"/>
    <property type="match status" value="1"/>
</dbReference>
<protein>
    <recommendedName>
        <fullName evidence="5">Putrescine-binding periplasmic protein</fullName>
    </recommendedName>
</protein>